<feature type="chain" id="PRO_5015453371" description="DUF2845 domain-containing protein" evidence="1">
    <location>
        <begin position="19"/>
        <end position="93"/>
    </location>
</feature>
<sequence length="93" mass="10490">MKKLFLVCLLCVSTFAAATEVRSIRTSNDFVEIGSSKDSVYQKLGKPNSVNHYVLKDRAGWSHAATDLSYKVDNENYIVTIVNGSVYKIEWVR</sequence>
<dbReference type="AlphaFoldDB" id="A0A2S2FDB8"/>
<dbReference type="EMBL" id="CP029397">
    <property type="protein sequence ID" value="AWL28971.1"/>
    <property type="molecule type" value="Genomic_DNA"/>
</dbReference>
<dbReference type="OrthoDB" id="6693340at2"/>
<dbReference type="STRING" id="1871111.GCA_001704615_01173"/>
<keyword evidence="1" id="KW-0732">Signal</keyword>
<evidence type="ECO:0000313" key="2">
    <source>
        <dbReference type="EMBL" id="AWL28971.1"/>
    </source>
</evidence>
<dbReference type="KEGG" id="adv:DJ533_10540"/>
<reference evidence="2" key="1">
    <citation type="submission" date="2019-08" db="EMBL/GenBank/DDBJ databases">
        <title>The complete genome of Acinetobacter defluvii strain WCHAD010030.</title>
        <authorList>
            <person name="Hu Y."/>
            <person name="Qin J."/>
            <person name="Feng Y."/>
            <person name="Zong Z."/>
        </authorList>
    </citation>
    <scope>NUCLEOTIDE SEQUENCE</scope>
    <source>
        <strain evidence="2">WCHA30</strain>
    </source>
</reference>
<evidence type="ECO:0000313" key="3">
    <source>
        <dbReference type="Proteomes" id="UP000245977"/>
    </source>
</evidence>
<evidence type="ECO:0008006" key="4">
    <source>
        <dbReference type="Google" id="ProtNLM"/>
    </source>
</evidence>
<evidence type="ECO:0000256" key="1">
    <source>
        <dbReference type="SAM" id="SignalP"/>
    </source>
</evidence>
<keyword evidence="3" id="KW-1185">Reference proteome</keyword>
<feature type="signal peptide" evidence="1">
    <location>
        <begin position="1"/>
        <end position="18"/>
    </location>
</feature>
<gene>
    <name evidence="2" type="ORF">DJ533_10540</name>
</gene>
<proteinExistence type="predicted"/>
<accession>A0A2S2FDB8</accession>
<organism evidence="2 3">
    <name type="scientific">Acinetobacter defluvii</name>
    <dbReference type="NCBI Taxonomy" id="1871111"/>
    <lineage>
        <taxon>Bacteria</taxon>
        <taxon>Pseudomonadati</taxon>
        <taxon>Pseudomonadota</taxon>
        <taxon>Gammaproteobacteria</taxon>
        <taxon>Moraxellales</taxon>
        <taxon>Moraxellaceae</taxon>
        <taxon>Acinetobacter</taxon>
    </lineage>
</organism>
<name>A0A2S2FDB8_9GAMM</name>
<dbReference type="RefSeq" id="WP_065995051.1">
    <property type="nucleotide sequence ID" value="NZ_CP029397.2"/>
</dbReference>
<dbReference type="Proteomes" id="UP000245977">
    <property type="component" value="Chromosome"/>
</dbReference>
<protein>
    <recommendedName>
        <fullName evidence="4">DUF2845 domain-containing protein</fullName>
    </recommendedName>
</protein>